<dbReference type="Proteomes" id="UP000295511">
    <property type="component" value="Unassembled WGS sequence"/>
</dbReference>
<name>A0A4R5K6Q8_9MICC</name>
<dbReference type="EMBL" id="SMRU01000041">
    <property type="protein sequence ID" value="TDF89168.1"/>
    <property type="molecule type" value="Genomic_DNA"/>
</dbReference>
<keyword evidence="1" id="KW-0472">Membrane</keyword>
<feature type="signal peptide" evidence="2">
    <location>
        <begin position="1"/>
        <end position="20"/>
    </location>
</feature>
<feature type="chain" id="PRO_5038951587" description="DUF5134 domain-containing protein" evidence="2">
    <location>
        <begin position="21"/>
        <end position="158"/>
    </location>
</feature>
<feature type="transmembrane region" description="Helical" evidence="1">
    <location>
        <begin position="39"/>
        <end position="58"/>
    </location>
</feature>
<feature type="transmembrane region" description="Helical" evidence="1">
    <location>
        <begin position="70"/>
        <end position="89"/>
    </location>
</feature>
<evidence type="ECO:0000256" key="2">
    <source>
        <dbReference type="SAM" id="SignalP"/>
    </source>
</evidence>
<evidence type="ECO:0000313" key="4">
    <source>
        <dbReference type="Proteomes" id="UP000295511"/>
    </source>
</evidence>
<reference evidence="3 4" key="1">
    <citation type="submission" date="2019-03" db="EMBL/GenBank/DDBJ databases">
        <title>Whole genome sequence of Arthrobacter sp JH1-1.</title>
        <authorList>
            <person name="Trinh H.N."/>
        </authorList>
    </citation>
    <scope>NUCLEOTIDE SEQUENCE [LARGE SCALE GENOMIC DNA]</scope>
    <source>
        <strain evidence="3 4">JH1-1</strain>
    </source>
</reference>
<feature type="transmembrane region" description="Helical" evidence="1">
    <location>
        <begin position="117"/>
        <end position="135"/>
    </location>
</feature>
<evidence type="ECO:0000256" key="1">
    <source>
        <dbReference type="SAM" id="Phobius"/>
    </source>
</evidence>
<proteinExistence type="predicted"/>
<evidence type="ECO:0008006" key="5">
    <source>
        <dbReference type="Google" id="ProtNLM"/>
    </source>
</evidence>
<keyword evidence="1" id="KW-0812">Transmembrane</keyword>
<protein>
    <recommendedName>
        <fullName evidence="5">DUF5134 domain-containing protein</fullName>
    </recommendedName>
</protein>
<gene>
    <name evidence="3" type="ORF">E1809_23245</name>
</gene>
<keyword evidence="4" id="KW-1185">Reference proteome</keyword>
<evidence type="ECO:0000313" key="3">
    <source>
        <dbReference type="EMBL" id="TDF89168.1"/>
    </source>
</evidence>
<organism evidence="3 4">
    <name type="scientific">Arthrobacter terricola</name>
    <dbReference type="NCBI Taxonomy" id="2547396"/>
    <lineage>
        <taxon>Bacteria</taxon>
        <taxon>Bacillati</taxon>
        <taxon>Actinomycetota</taxon>
        <taxon>Actinomycetes</taxon>
        <taxon>Micrococcales</taxon>
        <taxon>Micrococcaceae</taxon>
        <taxon>Arthrobacter</taxon>
    </lineage>
</organism>
<dbReference type="AlphaFoldDB" id="A0A4R5K6Q8"/>
<keyword evidence="1" id="KW-1133">Transmembrane helix</keyword>
<comment type="caution">
    <text evidence="3">The sequence shown here is derived from an EMBL/GenBank/DDBJ whole genome shotgun (WGS) entry which is preliminary data.</text>
</comment>
<keyword evidence="2" id="KW-0732">Signal</keyword>
<accession>A0A4R5K6Q8</accession>
<sequence>MGALTPARIIIAAAAVSAMAHTLAAAVSAASAVSDGAMTWGMAAMGVVCMACAVPAAARPRCADKAAGHLMTMSAVMILVHLAMLTLFAQPEAGAGAHHGGAAHTGAAVHVGHASTMFGLMGVEFACLMASSLALRMTHRERSAAANPRTATFAAVEH</sequence>